<dbReference type="OrthoDB" id="8742770at2759"/>
<feature type="region of interest" description="Disordered" evidence="12">
    <location>
        <begin position="455"/>
        <end position="494"/>
    </location>
</feature>
<dbReference type="Proteomes" id="UP000515135">
    <property type="component" value="Unplaced"/>
</dbReference>
<dbReference type="FunFam" id="3.30.160.60:FF:002343">
    <property type="entry name" value="Zinc finger protein 33A"/>
    <property type="match status" value="1"/>
</dbReference>
<keyword evidence="10" id="KW-0539">Nucleus</keyword>
<dbReference type="KEGG" id="bbel:109476475"/>
<dbReference type="GO" id="GO:0000978">
    <property type="term" value="F:RNA polymerase II cis-regulatory region sequence-specific DNA binding"/>
    <property type="evidence" value="ECO:0007669"/>
    <property type="project" value="TreeGrafter"/>
</dbReference>
<dbReference type="GeneID" id="109476475"/>
<feature type="domain" description="C2H2-type" evidence="13">
    <location>
        <begin position="505"/>
        <end position="532"/>
    </location>
</feature>
<evidence type="ECO:0000256" key="2">
    <source>
        <dbReference type="ARBA" id="ARBA00006991"/>
    </source>
</evidence>
<protein>
    <submittedName>
        <fullName evidence="15">Zinc finger protein 37 homolog</fullName>
    </submittedName>
</protein>
<evidence type="ECO:0000256" key="3">
    <source>
        <dbReference type="ARBA" id="ARBA00022723"/>
    </source>
</evidence>
<feature type="compositionally biased region" description="Basic and acidic residues" evidence="12">
    <location>
        <begin position="343"/>
        <end position="357"/>
    </location>
</feature>
<feature type="domain" description="C2H2-type" evidence="13">
    <location>
        <begin position="590"/>
        <end position="617"/>
    </location>
</feature>
<dbReference type="SUPFAM" id="SSF57667">
    <property type="entry name" value="beta-beta-alpha zinc fingers"/>
    <property type="match status" value="3"/>
</dbReference>
<organism evidence="14 15">
    <name type="scientific">Branchiostoma belcheri</name>
    <name type="common">Amphioxus</name>
    <dbReference type="NCBI Taxonomy" id="7741"/>
    <lineage>
        <taxon>Eukaryota</taxon>
        <taxon>Metazoa</taxon>
        <taxon>Chordata</taxon>
        <taxon>Cephalochordata</taxon>
        <taxon>Leptocardii</taxon>
        <taxon>Amphioxiformes</taxon>
        <taxon>Branchiostomatidae</taxon>
        <taxon>Branchiostoma</taxon>
    </lineage>
</organism>
<feature type="compositionally biased region" description="Basic and acidic residues" evidence="12">
    <location>
        <begin position="70"/>
        <end position="92"/>
    </location>
</feature>
<keyword evidence="8" id="KW-0238">DNA-binding</keyword>
<keyword evidence="5 11" id="KW-0863">Zinc-finger</keyword>
<evidence type="ECO:0000256" key="4">
    <source>
        <dbReference type="ARBA" id="ARBA00022737"/>
    </source>
</evidence>
<feature type="compositionally biased region" description="Basic and acidic residues" evidence="12">
    <location>
        <begin position="306"/>
        <end position="316"/>
    </location>
</feature>
<evidence type="ECO:0000256" key="1">
    <source>
        <dbReference type="ARBA" id="ARBA00004123"/>
    </source>
</evidence>
<dbReference type="FunFam" id="3.30.160.60:FF:000075">
    <property type="entry name" value="Putative zinc finger protein 536"/>
    <property type="match status" value="1"/>
</dbReference>
<dbReference type="InterPro" id="IPR036236">
    <property type="entry name" value="Znf_C2H2_sf"/>
</dbReference>
<accession>A0A6P4ZG46</accession>
<evidence type="ECO:0000256" key="7">
    <source>
        <dbReference type="ARBA" id="ARBA00023015"/>
    </source>
</evidence>
<dbReference type="GO" id="GO:0005634">
    <property type="term" value="C:nucleus"/>
    <property type="evidence" value="ECO:0007669"/>
    <property type="project" value="UniProtKB-SubCell"/>
</dbReference>
<dbReference type="PANTHER" id="PTHR23235:SF142">
    <property type="entry name" value="ZINC FINGER PROTEIN 384"/>
    <property type="match status" value="1"/>
</dbReference>
<gene>
    <name evidence="15" type="primary">LOC109476475</name>
</gene>
<dbReference type="PANTHER" id="PTHR23235">
    <property type="entry name" value="KRUEPPEL-LIKE TRANSCRIPTION FACTOR"/>
    <property type="match status" value="1"/>
</dbReference>
<comment type="similarity">
    <text evidence="2">Belongs to the krueppel C2H2-type zinc-finger protein family.</text>
</comment>
<keyword evidence="4" id="KW-0677">Repeat</keyword>
<dbReference type="Gene3D" id="3.30.160.60">
    <property type="entry name" value="Classic Zinc Finger"/>
    <property type="match status" value="6"/>
</dbReference>
<evidence type="ECO:0000256" key="11">
    <source>
        <dbReference type="PROSITE-ProRule" id="PRU00042"/>
    </source>
</evidence>
<evidence type="ECO:0000256" key="12">
    <source>
        <dbReference type="SAM" id="MobiDB-lite"/>
    </source>
</evidence>
<name>A0A6P4ZG46_BRABE</name>
<evidence type="ECO:0000256" key="9">
    <source>
        <dbReference type="ARBA" id="ARBA00023163"/>
    </source>
</evidence>
<feature type="region of interest" description="Disordered" evidence="12">
    <location>
        <begin position="229"/>
        <end position="269"/>
    </location>
</feature>
<feature type="domain" description="C2H2-type" evidence="13">
    <location>
        <begin position="562"/>
        <end position="589"/>
    </location>
</feature>
<dbReference type="GO" id="GO:0008270">
    <property type="term" value="F:zinc ion binding"/>
    <property type="evidence" value="ECO:0007669"/>
    <property type="project" value="UniProtKB-KW"/>
</dbReference>
<dbReference type="PROSITE" id="PS50157">
    <property type="entry name" value="ZINC_FINGER_C2H2_2"/>
    <property type="match status" value="5"/>
</dbReference>
<dbReference type="AlphaFoldDB" id="A0A6P4ZG46"/>
<evidence type="ECO:0000313" key="15">
    <source>
        <dbReference type="RefSeq" id="XP_019632969.1"/>
    </source>
</evidence>
<dbReference type="InterPro" id="IPR013087">
    <property type="entry name" value="Znf_C2H2_type"/>
</dbReference>
<dbReference type="GO" id="GO:0000981">
    <property type="term" value="F:DNA-binding transcription factor activity, RNA polymerase II-specific"/>
    <property type="evidence" value="ECO:0007669"/>
    <property type="project" value="TreeGrafter"/>
</dbReference>
<feature type="compositionally biased region" description="Polar residues" evidence="12">
    <location>
        <begin position="121"/>
        <end position="133"/>
    </location>
</feature>
<dbReference type="Pfam" id="PF00096">
    <property type="entry name" value="zf-C2H2"/>
    <property type="match status" value="1"/>
</dbReference>
<proteinExistence type="inferred from homology"/>
<reference evidence="15" key="1">
    <citation type="submission" date="2025-08" db="UniProtKB">
        <authorList>
            <consortium name="RefSeq"/>
        </authorList>
    </citation>
    <scope>IDENTIFICATION</scope>
    <source>
        <tissue evidence="15">Gonad</tissue>
    </source>
</reference>
<feature type="region of interest" description="Disordered" evidence="12">
    <location>
        <begin position="64"/>
        <end position="188"/>
    </location>
</feature>
<evidence type="ECO:0000259" key="13">
    <source>
        <dbReference type="PROSITE" id="PS50157"/>
    </source>
</evidence>
<feature type="compositionally biased region" description="Polar residues" evidence="12">
    <location>
        <begin position="235"/>
        <end position="256"/>
    </location>
</feature>
<feature type="compositionally biased region" description="Basic and acidic residues" evidence="12">
    <location>
        <begin position="105"/>
        <end position="120"/>
    </location>
</feature>
<sequence>MATVPTPLHGLSREVTMAVLPRLYLEEVILELSRRDINIGGFHTGKDHLISVLKHLMAREYADLGAGESQTKETGSRNSKDKTADMEHDLGKQDASQRIPNMGTKQDHATNECHRVEESTVQRLTNMSPSDQVGSKDGNVELDNNVSRQKGKVTNQNDKNLAAETNQSRASSNDRIQTAKTTAKRSSSDVGTKYFDALPEDVRHHLEFCDARVVLKRLEHKDSSGFLRHKKRRSQVTGKGSHVTSAVTSDVPQRSLDNAVPNVNGGDTKAEVESNDFLLEAEQLGYKTRLRWNTIIQSDLQSETESEPKTTAKENQKIGTTSSGRPLPPSDGGKSKQPASPVDNKRNKARPHEESKAKTPAKGKQKVGTTSSGRQPPCKNGKRKQPSPVSESVMSHMKKVWFPEDSEESMPETYATELKIAAVSSGRKQPSNIKKGILLTPASEAVLSKLKKVQLPKKSVPKTSAKGKQKIGRATGQPSNDGKSPNPEGASVRPIIRRNRTKHVYVCEDCGYRSKSRCHMIVHIRKHTGEKPFGCCLCSYRGTSEKNLRTHMQKHIGLESPHVCEYCGYTTGSRNALVKHIRTHTGERPYVCNICGYSASNTSRIAEHIRTHTNERTFRCPQCTYRANRRDSLVRHYLTHTGDKPFHCTLCDYKSTQKSTLKRHVVLMHEKRKDVKEKEKREHNNVEKSK</sequence>
<comment type="subcellular location">
    <subcellularLocation>
        <location evidence="1">Nucleus</location>
    </subcellularLocation>
</comment>
<dbReference type="SMART" id="SM00355">
    <property type="entry name" value="ZnF_C2H2"/>
    <property type="match status" value="6"/>
</dbReference>
<feature type="domain" description="C2H2-type" evidence="13">
    <location>
        <begin position="646"/>
        <end position="674"/>
    </location>
</feature>
<evidence type="ECO:0000256" key="6">
    <source>
        <dbReference type="ARBA" id="ARBA00022833"/>
    </source>
</evidence>
<evidence type="ECO:0000256" key="10">
    <source>
        <dbReference type="ARBA" id="ARBA00023242"/>
    </source>
</evidence>
<evidence type="ECO:0000313" key="14">
    <source>
        <dbReference type="Proteomes" id="UP000515135"/>
    </source>
</evidence>
<feature type="domain" description="C2H2-type" evidence="13">
    <location>
        <begin position="618"/>
        <end position="645"/>
    </location>
</feature>
<dbReference type="RefSeq" id="XP_019632969.1">
    <property type="nucleotide sequence ID" value="XM_019777410.1"/>
</dbReference>
<evidence type="ECO:0000256" key="5">
    <source>
        <dbReference type="ARBA" id="ARBA00022771"/>
    </source>
</evidence>
<keyword evidence="14" id="KW-1185">Reference proteome</keyword>
<keyword evidence="6" id="KW-0862">Zinc</keyword>
<evidence type="ECO:0000256" key="8">
    <source>
        <dbReference type="ARBA" id="ARBA00023125"/>
    </source>
</evidence>
<dbReference type="FunFam" id="3.30.160.60:FF:001370">
    <property type="entry name" value="Zinc finger protein"/>
    <property type="match status" value="1"/>
</dbReference>
<feature type="region of interest" description="Disordered" evidence="12">
    <location>
        <begin position="300"/>
        <end position="394"/>
    </location>
</feature>
<keyword evidence="7" id="KW-0805">Transcription regulation</keyword>
<feature type="compositionally biased region" description="Polar residues" evidence="12">
    <location>
        <begin position="142"/>
        <end position="188"/>
    </location>
</feature>
<keyword evidence="9" id="KW-0804">Transcription</keyword>
<keyword evidence="3" id="KW-0479">Metal-binding</keyword>